<dbReference type="RefSeq" id="WP_157695421.1">
    <property type="nucleotide sequence ID" value="NZ_LT629710.1"/>
</dbReference>
<sequence>MNRSVPWERLVEAEDAYFERRQEMFEAGMDRELGLALQSAKGRGMALRVLRELPPDAILPHVGVVADIATRTHGQVGLAREVLSKVDRDAAIRLVVPQIEAMLAADADWETYRRSAEVLVMLGARGALSHLVSLALKSDDADIREVGEDFGS</sequence>
<reference evidence="1 2" key="1">
    <citation type="submission" date="2016-10" db="EMBL/GenBank/DDBJ databases">
        <authorList>
            <person name="de Groot N.N."/>
        </authorList>
    </citation>
    <scope>NUCLEOTIDE SEQUENCE [LARGE SCALE GENOMIC DNA]</scope>
    <source>
        <strain evidence="2">P4-7,KCTC 19426,CECT 7604</strain>
    </source>
</reference>
<dbReference type="OrthoDB" id="456100at2"/>
<gene>
    <name evidence="1" type="ORF">SAMN04515671_2836</name>
</gene>
<keyword evidence="2" id="KW-1185">Reference proteome</keyword>
<evidence type="ECO:0008006" key="3">
    <source>
        <dbReference type="Google" id="ProtNLM"/>
    </source>
</evidence>
<evidence type="ECO:0000313" key="2">
    <source>
        <dbReference type="Proteomes" id="UP000198741"/>
    </source>
</evidence>
<dbReference type="EMBL" id="LT629710">
    <property type="protein sequence ID" value="SDP06069.1"/>
    <property type="molecule type" value="Genomic_DNA"/>
</dbReference>
<dbReference type="Proteomes" id="UP000198741">
    <property type="component" value="Chromosome I"/>
</dbReference>
<dbReference type="STRING" id="1090615.SAMN04515671_2836"/>
<name>A0A1H0PN81_9ACTN</name>
<dbReference type="AlphaFoldDB" id="A0A1H0PN81"/>
<proteinExistence type="predicted"/>
<evidence type="ECO:0000313" key="1">
    <source>
        <dbReference type="EMBL" id="SDP06069.1"/>
    </source>
</evidence>
<protein>
    <recommendedName>
        <fullName evidence="3">HEAT repeat-containing protein</fullName>
    </recommendedName>
</protein>
<accession>A0A1H0PN81</accession>
<organism evidence="1 2">
    <name type="scientific">Nakamurella panacisegetis</name>
    <dbReference type="NCBI Taxonomy" id="1090615"/>
    <lineage>
        <taxon>Bacteria</taxon>
        <taxon>Bacillati</taxon>
        <taxon>Actinomycetota</taxon>
        <taxon>Actinomycetes</taxon>
        <taxon>Nakamurellales</taxon>
        <taxon>Nakamurellaceae</taxon>
        <taxon>Nakamurella</taxon>
    </lineage>
</organism>